<dbReference type="EMBL" id="LQNU01000073">
    <property type="protein sequence ID" value="KZE77151.1"/>
    <property type="molecule type" value="Genomic_DNA"/>
</dbReference>
<dbReference type="AlphaFoldDB" id="A0A163X158"/>
<dbReference type="Proteomes" id="UP000076630">
    <property type="component" value="Unassembled WGS sequence"/>
</dbReference>
<accession>A0A163X158</accession>
<evidence type="ECO:0000313" key="2">
    <source>
        <dbReference type="Proteomes" id="UP000076630"/>
    </source>
</evidence>
<dbReference type="RefSeq" id="WP_038987113.1">
    <property type="nucleotide sequence ID" value="NZ_JWJO01000042.1"/>
</dbReference>
<gene>
    <name evidence="1" type="ORF">AV926_14570</name>
</gene>
<evidence type="ECO:0000313" key="1">
    <source>
        <dbReference type="EMBL" id="KZE77151.1"/>
    </source>
</evidence>
<dbReference type="GeneID" id="66976066"/>
<protein>
    <submittedName>
        <fullName evidence="1">Uncharacterized protein</fullName>
    </submittedName>
</protein>
<sequence>MSFNIGDLVVFNTHPYTETYFNIKIVGYSEYTPPIMIVNKVNDKSPKGLFVECIYYDSKGGKYLIKNLKGQDLKILDYPNNLEKLVGDEKLGFFERKKMLFEIDILQQMLELDKEFTDSGICELMKDEYFHKKVALKSIDIELHKHKINRENINGELIETNHLEFLPPVMSIIDFRFINEKNKFCKVTNTPLIELKCKWYNSQSKTYSEDFFKAEILYEINQHLEADDVFNYYLDQLESNSYNIVTLDKEMKLEESNITVKYTLVQIQEILFKHYFYQAFVVNLIDSKKESRLIKEKATEISEKELWGAKFPNFKEPYGRSILEYKFDINQYYYILYSDKLDRLTKRIIYVRNYFIVIVNHQGLLNSLGLKKLTPKNLKIRKALKQSNTFYVVDGKKSIGLSRSEDYKDVIFVDRSILSNKNVNVFIETNCLLKNGKIRHFRLDSIFSVTKIENGCNLFEKGIVEEINND</sequence>
<comment type="caution">
    <text evidence="1">The sequence shown here is derived from an EMBL/GenBank/DDBJ whole genome shotgun (WGS) entry which is preliminary data.</text>
</comment>
<proteinExistence type="predicted"/>
<dbReference type="OrthoDB" id="918051at2"/>
<keyword evidence="2" id="KW-1185">Reference proteome</keyword>
<reference evidence="1 2" key="1">
    <citation type="submission" date="2016-01" db="EMBL/GenBank/DDBJ databases">
        <title>Whole genome sequencing of Myroides marinus L41.</title>
        <authorList>
            <person name="Hong K.W."/>
        </authorList>
    </citation>
    <scope>NUCLEOTIDE SEQUENCE [LARGE SCALE GENOMIC DNA]</scope>
    <source>
        <strain evidence="1 2">L41</strain>
    </source>
</reference>
<organism evidence="1 2">
    <name type="scientific">Myroides marinus</name>
    <dbReference type="NCBI Taxonomy" id="703342"/>
    <lineage>
        <taxon>Bacteria</taxon>
        <taxon>Pseudomonadati</taxon>
        <taxon>Bacteroidota</taxon>
        <taxon>Flavobacteriia</taxon>
        <taxon>Flavobacteriales</taxon>
        <taxon>Flavobacteriaceae</taxon>
        <taxon>Myroides</taxon>
    </lineage>
</organism>
<name>A0A163X158_9FLAO</name>